<name>A0ACA9NHL6_9GLOM</name>
<proteinExistence type="predicted"/>
<feature type="non-terminal residue" evidence="1">
    <location>
        <position position="1"/>
    </location>
</feature>
<protein>
    <submittedName>
        <fullName evidence="1">10219_t:CDS:1</fullName>
    </submittedName>
</protein>
<sequence>VMLVRGVYLWINKTNGQMYVGSSINLRSRMKQYFSLDHAHGIIGRALRKYGLNGFVLVLFLFPSAATSLLLALEQSVLDGCICGYNINPTAGSPAGAKHTDEAKAKMAAAKKGKTSPRKGKSHSDEAKTKISTRFFAKLLVVMAALDSGFLFLALLAILVSVISAGLYLRVIRVLLFVEGNPLGRSRGDTVAARDPSASLTLGPSLPLLSPAGHSASEVNPLISMLIATLTLIIILFLANPYASLNSLHLIALCYYYWLAVKKPDPAKLSPYECGFSVSGTARQKFHVSYFLVGNHYAQDTASRPGCPAKARLLKSKPGNTVFELLNRRLAFYDAVSSWTLEKKGPARASSPAALELRLRPGSWSTPSRTEQGPGLRRNFVAKRCRKASSSSSPEAGSGVPEIEPSPRGEEGRLALNQIAL</sequence>
<dbReference type="EMBL" id="CAJVPT010021521">
    <property type="protein sequence ID" value="CAG8655326.1"/>
    <property type="molecule type" value="Genomic_DNA"/>
</dbReference>
<evidence type="ECO:0000313" key="1">
    <source>
        <dbReference type="EMBL" id="CAG8655326.1"/>
    </source>
</evidence>
<evidence type="ECO:0000313" key="2">
    <source>
        <dbReference type="Proteomes" id="UP000789525"/>
    </source>
</evidence>
<comment type="caution">
    <text evidence="1">The sequence shown here is derived from an EMBL/GenBank/DDBJ whole genome shotgun (WGS) entry which is preliminary data.</text>
</comment>
<dbReference type="Proteomes" id="UP000789525">
    <property type="component" value="Unassembled WGS sequence"/>
</dbReference>
<organism evidence="1 2">
    <name type="scientific">Acaulospora colombiana</name>
    <dbReference type="NCBI Taxonomy" id="27376"/>
    <lineage>
        <taxon>Eukaryota</taxon>
        <taxon>Fungi</taxon>
        <taxon>Fungi incertae sedis</taxon>
        <taxon>Mucoromycota</taxon>
        <taxon>Glomeromycotina</taxon>
        <taxon>Glomeromycetes</taxon>
        <taxon>Diversisporales</taxon>
        <taxon>Acaulosporaceae</taxon>
        <taxon>Acaulospora</taxon>
    </lineage>
</organism>
<reference evidence="1" key="1">
    <citation type="submission" date="2021-06" db="EMBL/GenBank/DDBJ databases">
        <authorList>
            <person name="Kallberg Y."/>
            <person name="Tangrot J."/>
            <person name="Rosling A."/>
        </authorList>
    </citation>
    <scope>NUCLEOTIDE SEQUENCE</scope>
    <source>
        <strain evidence="1">CL356</strain>
    </source>
</reference>
<gene>
    <name evidence="1" type="ORF">ACOLOM_LOCUS8381</name>
</gene>
<keyword evidence="2" id="KW-1185">Reference proteome</keyword>
<accession>A0ACA9NHL6</accession>